<comment type="caution">
    <text evidence="1">The sequence shown here is derived from an EMBL/GenBank/DDBJ whole genome shotgun (WGS) entry which is preliminary data.</text>
</comment>
<gene>
    <name evidence="1" type="ORF">TGARI_301216A</name>
</gene>
<reference evidence="1 2" key="1">
    <citation type="journal article" date="2016" name="Nat. Commun.">
        <title>Local admixture of amplified and diversified secreted pathogenesis determinants shapes mosaic Toxoplasma gondii genomes.</title>
        <authorList>
            <person name="Lorenzi H."/>
            <person name="Khan A."/>
            <person name="Behnke M.S."/>
            <person name="Namasivayam S."/>
            <person name="Swapna L.S."/>
            <person name="Hadjithomas M."/>
            <person name="Karamycheva S."/>
            <person name="Pinney D."/>
            <person name="Brunk B.P."/>
            <person name="Ajioka J.W."/>
            <person name="Ajzenberg D."/>
            <person name="Boothroyd J.C."/>
            <person name="Boyle J.P."/>
            <person name="Darde M.L."/>
            <person name="Diaz-Miranda M.A."/>
            <person name="Dubey J.P."/>
            <person name="Fritz H.M."/>
            <person name="Gennari S.M."/>
            <person name="Gregory B.D."/>
            <person name="Kim K."/>
            <person name="Saeij J.P."/>
            <person name="Su C."/>
            <person name="White M.W."/>
            <person name="Zhu X.Q."/>
            <person name="Howe D.K."/>
            <person name="Rosenthal B.M."/>
            <person name="Grigg M.E."/>
            <person name="Parkinson J."/>
            <person name="Liu L."/>
            <person name="Kissinger J.C."/>
            <person name="Roos D.S."/>
            <person name="Sibley L.D."/>
        </authorList>
    </citation>
    <scope>NUCLEOTIDE SEQUENCE [LARGE SCALE GENOMIC DNA]</scope>
    <source>
        <strain evidence="1 2">ARI</strain>
    </source>
</reference>
<name>A0A139XJI0_TOXGO</name>
<proteinExistence type="predicted"/>
<dbReference type="GO" id="GO:0004519">
    <property type="term" value="F:endonuclease activity"/>
    <property type="evidence" value="ECO:0007669"/>
    <property type="project" value="UniProtKB-KW"/>
</dbReference>
<keyword evidence="1" id="KW-0269">Exonuclease</keyword>
<dbReference type="GO" id="GO:0004535">
    <property type="term" value="F:poly(A)-specific ribonuclease activity"/>
    <property type="evidence" value="ECO:0007669"/>
    <property type="project" value="UniProtKB-EC"/>
</dbReference>
<dbReference type="VEuPathDB" id="ToxoDB:TGARI_301216A"/>
<keyword evidence="1" id="KW-0255">Endonuclease</keyword>
<dbReference type="Proteomes" id="UP000074247">
    <property type="component" value="Unassembled WGS sequence"/>
</dbReference>
<organism evidence="1 2">
    <name type="scientific">Toxoplasma gondii ARI</name>
    <dbReference type="NCBI Taxonomy" id="1074872"/>
    <lineage>
        <taxon>Eukaryota</taxon>
        <taxon>Sar</taxon>
        <taxon>Alveolata</taxon>
        <taxon>Apicomplexa</taxon>
        <taxon>Conoidasida</taxon>
        <taxon>Coccidia</taxon>
        <taxon>Eucoccidiorida</taxon>
        <taxon>Eimeriorina</taxon>
        <taxon>Sarcocystidae</taxon>
        <taxon>Toxoplasma</taxon>
    </lineage>
</organism>
<feature type="non-terminal residue" evidence="1">
    <location>
        <position position="8"/>
    </location>
</feature>
<dbReference type="EC" id="3.1.13.4" evidence="1"/>
<evidence type="ECO:0000313" key="1">
    <source>
        <dbReference type="EMBL" id="KYF38930.1"/>
    </source>
</evidence>
<sequence>MTYNILHK</sequence>
<accession>A0A139XJI0</accession>
<keyword evidence="1" id="KW-0378">Hydrolase</keyword>
<protein>
    <submittedName>
        <fullName evidence="1">Endonuclease/exonuclease/phosphatase family protein</fullName>
        <ecNumber evidence="1">3.1.13.4</ecNumber>
    </submittedName>
</protein>
<dbReference type="EMBL" id="AGQS02005891">
    <property type="protein sequence ID" value="KYF38930.1"/>
    <property type="molecule type" value="Genomic_DNA"/>
</dbReference>
<keyword evidence="1" id="KW-0540">Nuclease</keyword>
<evidence type="ECO:0000313" key="2">
    <source>
        <dbReference type="Proteomes" id="UP000074247"/>
    </source>
</evidence>